<dbReference type="AlphaFoldDB" id="A0A8S0XMN7"/>
<accession>A0A8S0XMN7</accession>
<feature type="region of interest" description="Disordered" evidence="2">
    <location>
        <begin position="338"/>
        <end position="433"/>
    </location>
</feature>
<keyword evidence="4" id="KW-1185">Reference proteome</keyword>
<gene>
    <name evidence="3" type="ORF">AAE3_LOCUS2780</name>
</gene>
<dbReference type="OrthoDB" id="2987636at2759"/>
<feature type="region of interest" description="Disordered" evidence="2">
    <location>
        <begin position="620"/>
        <end position="642"/>
    </location>
</feature>
<protein>
    <submittedName>
        <fullName evidence="3">Uncharacterized protein</fullName>
    </submittedName>
</protein>
<dbReference type="EMBL" id="CACVBS010000029">
    <property type="protein sequence ID" value="CAA7260557.1"/>
    <property type="molecule type" value="Genomic_DNA"/>
</dbReference>
<proteinExistence type="predicted"/>
<reference evidence="3 4" key="1">
    <citation type="submission" date="2020-01" db="EMBL/GenBank/DDBJ databases">
        <authorList>
            <person name="Gupta K D."/>
        </authorList>
    </citation>
    <scope>NUCLEOTIDE SEQUENCE [LARGE SCALE GENOMIC DNA]</scope>
</reference>
<evidence type="ECO:0000256" key="2">
    <source>
        <dbReference type="SAM" id="MobiDB-lite"/>
    </source>
</evidence>
<organism evidence="3 4">
    <name type="scientific">Cyclocybe aegerita</name>
    <name type="common">Black poplar mushroom</name>
    <name type="synonym">Agrocybe aegerita</name>
    <dbReference type="NCBI Taxonomy" id="1973307"/>
    <lineage>
        <taxon>Eukaryota</taxon>
        <taxon>Fungi</taxon>
        <taxon>Dikarya</taxon>
        <taxon>Basidiomycota</taxon>
        <taxon>Agaricomycotina</taxon>
        <taxon>Agaricomycetes</taxon>
        <taxon>Agaricomycetidae</taxon>
        <taxon>Agaricales</taxon>
        <taxon>Agaricineae</taxon>
        <taxon>Bolbitiaceae</taxon>
        <taxon>Cyclocybe</taxon>
    </lineage>
</organism>
<name>A0A8S0XMN7_CYCAE</name>
<keyword evidence="1" id="KW-0175">Coiled coil</keyword>
<feature type="coiled-coil region" evidence="1">
    <location>
        <begin position="71"/>
        <end position="98"/>
    </location>
</feature>
<evidence type="ECO:0000313" key="4">
    <source>
        <dbReference type="Proteomes" id="UP000467700"/>
    </source>
</evidence>
<feature type="compositionally biased region" description="Pro residues" evidence="2">
    <location>
        <begin position="28"/>
        <end position="38"/>
    </location>
</feature>
<feature type="region of interest" description="Disordered" evidence="2">
    <location>
        <begin position="697"/>
        <end position="722"/>
    </location>
</feature>
<comment type="caution">
    <text evidence="3">The sequence shown here is derived from an EMBL/GenBank/DDBJ whole genome shotgun (WGS) entry which is preliminary data.</text>
</comment>
<feature type="compositionally biased region" description="Basic and acidic residues" evidence="2">
    <location>
        <begin position="712"/>
        <end position="722"/>
    </location>
</feature>
<sequence>MTNNHAHLGLNLPGTSQNHRNTQQTRPAEPPQHLPTPTPTQSSPGTTAGSSSAHTMHHDSTQNPPANRMAHNEDAQRLRAFQEENARLRAEVEALRNASNPRVNPAEQQHPQQHPPPQVIEAASDLRAPQQVEAGAAAAAATINQAPTRQALYEDEATVARIRESLAARKEEEDARKPQLPDIIPGFKANALNLAVPPKVDNAIKAFQYVPYSALTTSARRKAARGEEELVPNANGGWTIKGLDRKGETELGELEWLAAAKAAEERTRHHHGNARADALASHHLLVTDLGRLHGWEIALEYDRQQRDLWARYPSHDISTLDRDALTIIATQYLAPTATRQLHRRRTQRNGWPKQRQHSRQPVNGPDCAFDAALQDTCQQTAKPSPHQLVSPSHRSPLSPAARTLSSPPTTSPSASTLPRTLTAHSKRTAETTTAAASVVDRAMEQLPAASEPDPRTVFTPIDASKAESILRSFNLYNTWQHVIFGLRNGFDVGIRSLPTHTILFRQSCILPPQPRVHSIVHRERTCNWALLTSILTRGARAANWPLSHITHWLSSQAQLVKIPHDSGPLLPTQPSIDPIRQCWNRLGRVPYFLGVIRGSLRADSQPSDRLPCGDIRHFGGLSAHPHPTRPTKRTLHPLGWKSPSRQSSHVWDGVKCRSVRLRGRHASRYLQGSWIRAINQVGRRFLRGTATRCDMDRGRLHRPHSSYGGTMECREDSSARTDTTVHRVRLAPPHEVSQPTNRKGHEAERHPAVVANSGCPGACQRSSKPPWQVNSYLLDLPPHPPFPTGPSSLRPILPFTPGTPATPAFCHRRHSLGPRSTQYNTQRNTVNATRTHRHRLVGRCQYLFWNRSNSGLIMGGVAVERGHQDWPETAFRHRLGRGRSRRACPSSRLGSRLAPPRALPCQVRQLRCSRSAECGTSPEQGSQRSTKEHLCAASTSCHPSFAHPHLKPSQRHRRLVEGGYPSLPDRVSKGQNEDGSTTSPTPFWLTNTVLAFPILVPPASHPPLMGILQATTPTFRASALRPSGRHAELRRGCSVGKV</sequence>
<feature type="compositionally biased region" description="Polar residues" evidence="2">
    <location>
        <begin position="13"/>
        <end position="26"/>
    </location>
</feature>
<evidence type="ECO:0000313" key="3">
    <source>
        <dbReference type="EMBL" id="CAA7260557.1"/>
    </source>
</evidence>
<feature type="region of interest" description="Disordered" evidence="2">
    <location>
        <begin position="946"/>
        <end position="984"/>
    </location>
</feature>
<feature type="compositionally biased region" description="Polar residues" evidence="2">
    <location>
        <begin position="375"/>
        <end position="393"/>
    </location>
</feature>
<feature type="compositionally biased region" description="Basic residues" evidence="2">
    <location>
        <begin position="626"/>
        <end position="635"/>
    </location>
</feature>
<dbReference type="Proteomes" id="UP000467700">
    <property type="component" value="Unassembled WGS sequence"/>
</dbReference>
<feature type="region of interest" description="Disordered" evidence="2">
    <location>
        <begin position="1"/>
        <end position="70"/>
    </location>
</feature>
<feature type="compositionally biased region" description="Low complexity" evidence="2">
    <location>
        <begin position="395"/>
        <end position="422"/>
    </location>
</feature>
<feature type="compositionally biased region" description="Low complexity" evidence="2">
    <location>
        <begin position="39"/>
        <end position="54"/>
    </location>
</feature>
<evidence type="ECO:0000256" key="1">
    <source>
        <dbReference type="SAM" id="Coils"/>
    </source>
</evidence>
<feature type="compositionally biased region" description="Basic residues" evidence="2">
    <location>
        <begin position="948"/>
        <end position="958"/>
    </location>
</feature>